<dbReference type="EMBL" id="JBBXMP010000163">
    <property type="protein sequence ID" value="KAL0060743.1"/>
    <property type="molecule type" value="Genomic_DNA"/>
</dbReference>
<protein>
    <submittedName>
        <fullName evidence="1">Uncharacterized protein</fullName>
    </submittedName>
</protein>
<reference evidence="1 2" key="1">
    <citation type="submission" date="2024-05" db="EMBL/GenBank/DDBJ databases">
        <title>A draft genome resource for the thread blight pathogen Marasmius tenuissimus strain MS-2.</title>
        <authorList>
            <person name="Yulfo-Soto G.E."/>
            <person name="Baruah I.K."/>
            <person name="Amoako-Attah I."/>
            <person name="Bukari Y."/>
            <person name="Meinhardt L.W."/>
            <person name="Bailey B.A."/>
            <person name="Cohen S.P."/>
        </authorList>
    </citation>
    <scope>NUCLEOTIDE SEQUENCE [LARGE SCALE GENOMIC DNA]</scope>
    <source>
        <strain evidence="1 2">MS-2</strain>
    </source>
</reference>
<keyword evidence="2" id="KW-1185">Reference proteome</keyword>
<evidence type="ECO:0000313" key="2">
    <source>
        <dbReference type="Proteomes" id="UP001437256"/>
    </source>
</evidence>
<accession>A0ABR2ZHB3</accession>
<dbReference type="Proteomes" id="UP001437256">
    <property type="component" value="Unassembled WGS sequence"/>
</dbReference>
<comment type="caution">
    <text evidence="1">The sequence shown here is derived from an EMBL/GenBank/DDBJ whole genome shotgun (WGS) entry which is preliminary data.</text>
</comment>
<organism evidence="1 2">
    <name type="scientific">Marasmius tenuissimus</name>
    <dbReference type="NCBI Taxonomy" id="585030"/>
    <lineage>
        <taxon>Eukaryota</taxon>
        <taxon>Fungi</taxon>
        <taxon>Dikarya</taxon>
        <taxon>Basidiomycota</taxon>
        <taxon>Agaricomycotina</taxon>
        <taxon>Agaricomycetes</taxon>
        <taxon>Agaricomycetidae</taxon>
        <taxon>Agaricales</taxon>
        <taxon>Marasmiineae</taxon>
        <taxon>Marasmiaceae</taxon>
        <taxon>Marasmius</taxon>
    </lineage>
</organism>
<name>A0ABR2ZHB3_9AGAR</name>
<proteinExistence type="predicted"/>
<sequence length="585" mass="66020">MAPLTKKQRQTLPQGLPFSAHEKLLEKFGILALYHLVHPNGNREKIDALRQFGDCQTNLIAQTDLVEAFDDMFDDHGNAQKEHILELLTKFESDHQKGLKLTALRTMEDVIGQAEWDEDLIQFCTRLEKKNPKAYRINMFGFAHNTDVTLFKDVAGAIANWTVDYNSPVYVDSDIGKPKNEIELRPRRPELKKEASVLARAYTADRLFEHTTKEYQVTSYANRMRPWTDIANQVHALLPRVIGVVPQKNGPDVEVGSLLLEALAWFIVTCREGRLLTINLRRRQMTPVSTAPSHSDTLALAVDDPERLGITHESQFRPCHTPEVDKLYTTEKVLTFVAIPNKERTDFVFHKAWPERIGNTTMGFIEIISYYDVNQQGTGLSSANLEEYEKAVMACSPIVLILPTCVAHPPHPGLVTGRNSPKWSWYEEISPPHQKLDVTRTSIQGFTLGTNDPDRKQASINDLVIYGTRLAGEFGHLDTREYTYAETRKCMTLRKDPIDAAPRHVLMASPNEASLRGQAIMDLQMKASETGAIVGGYGCRIKDVILNTLNKEDGDTISAIVQSNARLNKYKEIMPMNAVFFTCTK</sequence>
<evidence type="ECO:0000313" key="1">
    <source>
        <dbReference type="EMBL" id="KAL0060743.1"/>
    </source>
</evidence>
<gene>
    <name evidence="1" type="ORF">AAF712_012475</name>
</gene>